<keyword evidence="2" id="KW-1185">Reference proteome</keyword>
<gene>
    <name evidence="1" type="ORF">HAX54_032809</name>
</gene>
<dbReference type="Proteomes" id="UP000823775">
    <property type="component" value="Unassembled WGS sequence"/>
</dbReference>
<accession>A0ABS8SCT5</accession>
<dbReference type="EMBL" id="JACEIK010000419">
    <property type="protein sequence ID" value="MCD7456698.1"/>
    <property type="molecule type" value="Genomic_DNA"/>
</dbReference>
<sequence length="67" mass="7871">MSGDQHMEEMHYMNMGFPYSVPETFTGFLDGASQAPIHYHNNPVQIQDQENAYWSMNMSYYKYGHQS</sequence>
<evidence type="ECO:0000313" key="1">
    <source>
        <dbReference type="EMBL" id="MCD7456698.1"/>
    </source>
</evidence>
<evidence type="ECO:0000313" key="2">
    <source>
        <dbReference type="Proteomes" id="UP000823775"/>
    </source>
</evidence>
<proteinExistence type="predicted"/>
<protein>
    <submittedName>
        <fullName evidence="1">Uncharacterized protein</fullName>
    </submittedName>
</protein>
<organism evidence="1 2">
    <name type="scientific">Datura stramonium</name>
    <name type="common">Jimsonweed</name>
    <name type="synonym">Common thornapple</name>
    <dbReference type="NCBI Taxonomy" id="4076"/>
    <lineage>
        <taxon>Eukaryota</taxon>
        <taxon>Viridiplantae</taxon>
        <taxon>Streptophyta</taxon>
        <taxon>Embryophyta</taxon>
        <taxon>Tracheophyta</taxon>
        <taxon>Spermatophyta</taxon>
        <taxon>Magnoliopsida</taxon>
        <taxon>eudicotyledons</taxon>
        <taxon>Gunneridae</taxon>
        <taxon>Pentapetalae</taxon>
        <taxon>asterids</taxon>
        <taxon>lamiids</taxon>
        <taxon>Solanales</taxon>
        <taxon>Solanaceae</taxon>
        <taxon>Solanoideae</taxon>
        <taxon>Datureae</taxon>
        <taxon>Datura</taxon>
    </lineage>
</organism>
<reference evidence="1 2" key="1">
    <citation type="journal article" date="2021" name="BMC Genomics">
        <title>Datura genome reveals duplications of psychoactive alkaloid biosynthetic genes and high mutation rate following tissue culture.</title>
        <authorList>
            <person name="Rajewski A."/>
            <person name="Carter-House D."/>
            <person name="Stajich J."/>
            <person name="Litt A."/>
        </authorList>
    </citation>
    <scope>NUCLEOTIDE SEQUENCE [LARGE SCALE GENOMIC DNA]</scope>
    <source>
        <strain evidence="1">AR-01</strain>
    </source>
</reference>
<name>A0ABS8SCT5_DATST</name>
<comment type="caution">
    <text evidence="1">The sequence shown here is derived from an EMBL/GenBank/DDBJ whole genome shotgun (WGS) entry which is preliminary data.</text>
</comment>